<dbReference type="Gene3D" id="3.90.470.20">
    <property type="entry name" value="4'-phosphopantetheinyl transferase domain"/>
    <property type="match status" value="2"/>
</dbReference>
<dbReference type="InterPro" id="IPR055066">
    <property type="entry name" value="AASDHPPT_N"/>
</dbReference>
<evidence type="ECO:0000256" key="1">
    <source>
        <dbReference type="ARBA" id="ARBA00010990"/>
    </source>
</evidence>
<evidence type="ECO:0000313" key="5">
    <source>
        <dbReference type="EMBL" id="GCE14597.1"/>
    </source>
</evidence>
<dbReference type="GO" id="GO:0005829">
    <property type="term" value="C:cytosol"/>
    <property type="evidence" value="ECO:0007669"/>
    <property type="project" value="TreeGrafter"/>
</dbReference>
<dbReference type="PANTHER" id="PTHR12215:SF10">
    <property type="entry name" value="L-AMINOADIPATE-SEMIALDEHYDE DEHYDROGENASE-PHOSPHOPANTETHEINYL TRANSFERASE"/>
    <property type="match status" value="1"/>
</dbReference>
<dbReference type="InterPro" id="IPR050559">
    <property type="entry name" value="P-Pant_transferase_sf"/>
</dbReference>
<dbReference type="PANTHER" id="PTHR12215">
    <property type="entry name" value="PHOSPHOPANTETHEINE TRANSFERASE"/>
    <property type="match status" value="1"/>
</dbReference>
<dbReference type="Proteomes" id="UP000287352">
    <property type="component" value="Unassembled WGS sequence"/>
</dbReference>
<sequence length="247" mass="28918">MWQQVKSKPLSLTEQEIHVWRAPLVYSAPTLQHLQTLLSADEDVRAKRFHFEKDRTLWIAARGILRLLLSQYLSQPPHTFHFTLNDYGKPYLSAPLPLYFNLSHTKELAIYAFSLTREIGIDIEYMQRTIDYEELARFSFSAFEYAELQTLAEAERHEAFFRCWTRKEAYIKARGMGLSFPLDKFDVSLKPHEEARLLHVQDQPEEPARWSLQHIEIDSNYVGALAVEGQSLTVRYFDFNVADFISL</sequence>
<dbReference type="Pfam" id="PF22624">
    <property type="entry name" value="AASDHPPT_N"/>
    <property type="match status" value="1"/>
</dbReference>
<name>A0A402A620_9CHLR</name>
<dbReference type="GO" id="GO:0000287">
    <property type="term" value="F:magnesium ion binding"/>
    <property type="evidence" value="ECO:0007669"/>
    <property type="project" value="InterPro"/>
</dbReference>
<comment type="caution">
    <text evidence="5">The sequence shown here is derived from an EMBL/GenBank/DDBJ whole genome shotgun (WGS) entry which is preliminary data.</text>
</comment>
<proteinExistence type="inferred from homology"/>
<evidence type="ECO:0000259" key="4">
    <source>
        <dbReference type="Pfam" id="PF22624"/>
    </source>
</evidence>
<dbReference type="Pfam" id="PF01648">
    <property type="entry name" value="ACPS"/>
    <property type="match status" value="1"/>
</dbReference>
<keyword evidence="2 5" id="KW-0808">Transferase</keyword>
<keyword evidence="6" id="KW-1185">Reference proteome</keyword>
<evidence type="ECO:0000256" key="2">
    <source>
        <dbReference type="ARBA" id="ARBA00022679"/>
    </source>
</evidence>
<protein>
    <submittedName>
        <fullName evidence="5">4'-phosphopantetheinyl transferase</fullName>
    </submittedName>
</protein>
<evidence type="ECO:0000259" key="3">
    <source>
        <dbReference type="Pfam" id="PF01648"/>
    </source>
</evidence>
<dbReference type="SUPFAM" id="SSF56214">
    <property type="entry name" value="4'-phosphopantetheinyl transferase"/>
    <property type="match status" value="2"/>
</dbReference>
<dbReference type="EMBL" id="BIFR01000002">
    <property type="protein sequence ID" value="GCE14597.1"/>
    <property type="molecule type" value="Genomic_DNA"/>
</dbReference>
<dbReference type="GO" id="GO:0008897">
    <property type="term" value="F:holo-[acyl-carrier-protein] synthase activity"/>
    <property type="evidence" value="ECO:0007669"/>
    <property type="project" value="InterPro"/>
</dbReference>
<evidence type="ECO:0000313" key="6">
    <source>
        <dbReference type="Proteomes" id="UP000287352"/>
    </source>
</evidence>
<feature type="domain" description="4'-phosphopantetheinyl transferase N-terminal" evidence="4">
    <location>
        <begin position="31"/>
        <end position="112"/>
    </location>
</feature>
<organism evidence="5 6">
    <name type="scientific">Tengunoibacter tsumagoiensis</name>
    <dbReference type="NCBI Taxonomy" id="2014871"/>
    <lineage>
        <taxon>Bacteria</taxon>
        <taxon>Bacillati</taxon>
        <taxon>Chloroflexota</taxon>
        <taxon>Ktedonobacteria</taxon>
        <taxon>Ktedonobacterales</taxon>
        <taxon>Dictyobacteraceae</taxon>
        <taxon>Tengunoibacter</taxon>
    </lineage>
</organism>
<dbReference type="InterPro" id="IPR008278">
    <property type="entry name" value="4-PPantetheinyl_Trfase_dom"/>
</dbReference>
<dbReference type="InterPro" id="IPR037143">
    <property type="entry name" value="4-PPantetheinyl_Trfase_dom_sf"/>
</dbReference>
<dbReference type="GO" id="GO:0019878">
    <property type="term" value="P:lysine biosynthetic process via aminoadipic acid"/>
    <property type="evidence" value="ECO:0007669"/>
    <property type="project" value="TreeGrafter"/>
</dbReference>
<dbReference type="AlphaFoldDB" id="A0A402A620"/>
<accession>A0A402A620</accession>
<dbReference type="RefSeq" id="WP_161975670.1">
    <property type="nucleotide sequence ID" value="NZ_BIFR01000002.1"/>
</dbReference>
<reference evidence="6" key="1">
    <citation type="submission" date="2018-12" db="EMBL/GenBank/DDBJ databases">
        <title>Tengunoibacter tsumagoiensis gen. nov., sp. nov., Dictyobacter kobayashii sp. nov., D. alpinus sp. nov., and D. joshuensis sp. nov. and description of Dictyobacteraceae fam. nov. within the order Ktedonobacterales isolated from Tengu-no-mugimeshi.</title>
        <authorList>
            <person name="Wang C.M."/>
            <person name="Zheng Y."/>
            <person name="Sakai Y."/>
            <person name="Toyoda A."/>
            <person name="Minakuchi Y."/>
            <person name="Abe K."/>
            <person name="Yokota A."/>
            <person name="Yabe S."/>
        </authorList>
    </citation>
    <scope>NUCLEOTIDE SEQUENCE [LARGE SCALE GENOMIC DNA]</scope>
    <source>
        <strain evidence="6">Uno3</strain>
    </source>
</reference>
<feature type="domain" description="4'-phosphopantetheinyl transferase" evidence="3">
    <location>
        <begin position="119"/>
        <end position="225"/>
    </location>
</feature>
<comment type="similarity">
    <text evidence="1">Belongs to the P-Pant transferase superfamily. Gsp/Sfp/HetI/AcpT family.</text>
</comment>
<gene>
    <name evidence="5" type="ORF">KTT_44560</name>
</gene>